<dbReference type="InterPro" id="IPR016181">
    <property type="entry name" value="Acyl_CoA_acyltransferase"/>
</dbReference>
<dbReference type="RefSeq" id="WP_345014904.1">
    <property type="nucleotide sequence ID" value="NZ_BAABFC010000029.1"/>
</dbReference>
<dbReference type="InterPro" id="IPR000182">
    <property type="entry name" value="GNAT_dom"/>
</dbReference>
<accession>A0ABP8QJU5</accession>
<organism evidence="2 3">
    <name type="scientific">Pseudaeromonas paramecii</name>
    <dbReference type="NCBI Taxonomy" id="2138166"/>
    <lineage>
        <taxon>Bacteria</taxon>
        <taxon>Pseudomonadati</taxon>
        <taxon>Pseudomonadota</taxon>
        <taxon>Gammaproteobacteria</taxon>
        <taxon>Aeromonadales</taxon>
        <taxon>Aeromonadaceae</taxon>
        <taxon>Pseudaeromonas</taxon>
    </lineage>
</organism>
<dbReference type="InterPro" id="IPR040448">
    <property type="entry name" value="PanZ_GNAT"/>
</dbReference>
<evidence type="ECO:0000259" key="1">
    <source>
        <dbReference type="PROSITE" id="PS51186"/>
    </source>
</evidence>
<gene>
    <name evidence="2" type="primary">panM</name>
    <name evidence="2" type="ORF">GCM10023095_31690</name>
</gene>
<evidence type="ECO:0000313" key="3">
    <source>
        <dbReference type="Proteomes" id="UP001501321"/>
    </source>
</evidence>
<sequence>MRLTIHHDSQILPQWQDSLSKLLAADGLTAEHLPSGHRHLAIFNDRVVGLAVSQGEQLVYLAVRDLTRRRGVGHYLLAETLTWQQQHGIPCARLSLAGLADEPQASLNAFLAAEGFLQEAAGWYKPL</sequence>
<reference evidence="3" key="1">
    <citation type="journal article" date="2019" name="Int. J. Syst. Evol. Microbiol.">
        <title>The Global Catalogue of Microorganisms (GCM) 10K type strain sequencing project: providing services to taxonomists for standard genome sequencing and annotation.</title>
        <authorList>
            <consortium name="The Broad Institute Genomics Platform"/>
            <consortium name="The Broad Institute Genome Sequencing Center for Infectious Disease"/>
            <person name="Wu L."/>
            <person name="Ma J."/>
        </authorList>
    </citation>
    <scope>NUCLEOTIDE SEQUENCE [LARGE SCALE GENOMIC DNA]</scope>
    <source>
        <strain evidence="3">JCM 32226</strain>
    </source>
</reference>
<dbReference type="Pfam" id="PF12568">
    <property type="entry name" value="PanZ"/>
    <property type="match status" value="1"/>
</dbReference>
<dbReference type="EMBL" id="BAABFC010000029">
    <property type="protein sequence ID" value="GAA4504188.1"/>
    <property type="molecule type" value="Genomic_DNA"/>
</dbReference>
<protein>
    <submittedName>
        <fullName evidence="2">Aspartate 1-decarboxylase autocleavage activator PanM</fullName>
    </submittedName>
</protein>
<dbReference type="Gene3D" id="3.40.630.30">
    <property type="match status" value="1"/>
</dbReference>
<keyword evidence="3" id="KW-1185">Reference proteome</keyword>
<comment type="caution">
    <text evidence="2">The sequence shown here is derived from an EMBL/GenBank/DDBJ whole genome shotgun (WGS) entry which is preliminary data.</text>
</comment>
<dbReference type="PROSITE" id="PS51186">
    <property type="entry name" value="GNAT"/>
    <property type="match status" value="1"/>
</dbReference>
<dbReference type="SUPFAM" id="SSF55729">
    <property type="entry name" value="Acyl-CoA N-acyltransferases (Nat)"/>
    <property type="match status" value="1"/>
</dbReference>
<feature type="domain" description="N-acetyltransferase" evidence="1">
    <location>
        <begin position="3"/>
        <end position="127"/>
    </location>
</feature>
<proteinExistence type="predicted"/>
<evidence type="ECO:0000313" key="2">
    <source>
        <dbReference type="EMBL" id="GAA4504188.1"/>
    </source>
</evidence>
<dbReference type="Proteomes" id="UP001501321">
    <property type="component" value="Unassembled WGS sequence"/>
</dbReference>
<name>A0ABP8QJU5_9GAMM</name>